<accession>A0ABQ6ISC1</accession>
<dbReference type="Gene3D" id="3.40.50.2300">
    <property type="match status" value="1"/>
</dbReference>
<evidence type="ECO:0000256" key="2">
    <source>
        <dbReference type="ARBA" id="ARBA00023015"/>
    </source>
</evidence>
<evidence type="ECO:0000256" key="1">
    <source>
        <dbReference type="ARBA" id="ARBA00022553"/>
    </source>
</evidence>
<dbReference type="PROSITE" id="PS50110">
    <property type="entry name" value="RESPONSE_REGULATORY"/>
    <property type="match status" value="1"/>
</dbReference>
<gene>
    <name evidence="7" type="ORF">GCM10025883_16180</name>
</gene>
<dbReference type="InterPro" id="IPR000792">
    <property type="entry name" value="Tscrpt_reg_LuxR_C"/>
</dbReference>
<comment type="caution">
    <text evidence="7">The sequence shown here is derived from an EMBL/GenBank/DDBJ whole genome shotgun (WGS) entry which is preliminary data.</text>
</comment>
<reference evidence="8" key="1">
    <citation type="journal article" date="2019" name="Int. J. Syst. Evol. Microbiol.">
        <title>The Global Catalogue of Microorganisms (GCM) 10K type strain sequencing project: providing services to taxonomists for standard genome sequencing and annotation.</title>
        <authorList>
            <consortium name="The Broad Institute Genomics Platform"/>
            <consortium name="The Broad Institute Genome Sequencing Center for Infectious Disease"/>
            <person name="Wu L."/>
            <person name="Ma J."/>
        </authorList>
    </citation>
    <scope>NUCLEOTIDE SEQUENCE [LARGE SCALE GENOMIC DNA]</scope>
    <source>
        <strain evidence="8">NBRC 113072</strain>
    </source>
</reference>
<protein>
    <submittedName>
        <fullName evidence="7">DNA-binding response regulator</fullName>
    </submittedName>
</protein>
<keyword evidence="8" id="KW-1185">Reference proteome</keyword>
<dbReference type="Proteomes" id="UP001157126">
    <property type="component" value="Unassembled WGS sequence"/>
</dbReference>
<feature type="modified residue" description="4-aspartylphosphate" evidence="5">
    <location>
        <position position="71"/>
    </location>
</feature>
<evidence type="ECO:0000256" key="3">
    <source>
        <dbReference type="ARBA" id="ARBA00023125"/>
    </source>
</evidence>
<dbReference type="EMBL" id="BSUO01000001">
    <property type="protein sequence ID" value="GMA39573.1"/>
    <property type="molecule type" value="Genomic_DNA"/>
</dbReference>
<dbReference type="CDD" id="cd17535">
    <property type="entry name" value="REC_NarL-like"/>
    <property type="match status" value="1"/>
</dbReference>
<dbReference type="SMART" id="SM00448">
    <property type="entry name" value="REC"/>
    <property type="match status" value="1"/>
</dbReference>
<organism evidence="7 8">
    <name type="scientific">Mobilicoccus caccae</name>
    <dbReference type="NCBI Taxonomy" id="1859295"/>
    <lineage>
        <taxon>Bacteria</taxon>
        <taxon>Bacillati</taxon>
        <taxon>Actinomycetota</taxon>
        <taxon>Actinomycetes</taxon>
        <taxon>Micrococcales</taxon>
        <taxon>Dermatophilaceae</taxon>
        <taxon>Mobilicoccus</taxon>
    </lineage>
</organism>
<dbReference type="InterPro" id="IPR016032">
    <property type="entry name" value="Sig_transdc_resp-reg_C-effctor"/>
</dbReference>
<keyword evidence="2" id="KW-0805">Transcription regulation</keyword>
<dbReference type="PANTHER" id="PTHR43214:SF24">
    <property type="entry name" value="TRANSCRIPTIONAL REGULATORY PROTEIN NARL-RELATED"/>
    <property type="match status" value="1"/>
</dbReference>
<dbReference type="InterPro" id="IPR039420">
    <property type="entry name" value="WalR-like"/>
</dbReference>
<evidence type="ECO:0000256" key="4">
    <source>
        <dbReference type="ARBA" id="ARBA00023163"/>
    </source>
</evidence>
<evidence type="ECO:0000313" key="7">
    <source>
        <dbReference type="EMBL" id="GMA39573.1"/>
    </source>
</evidence>
<dbReference type="InterPro" id="IPR058245">
    <property type="entry name" value="NreC/VraR/RcsB-like_REC"/>
</dbReference>
<dbReference type="GO" id="GO:0003677">
    <property type="term" value="F:DNA binding"/>
    <property type="evidence" value="ECO:0007669"/>
    <property type="project" value="UniProtKB-KW"/>
</dbReference>
<dbReference type="InterPro" id="IPR011006">
    <property type="entry name" value="CheY-like_superfamily"/>
</dbReference>
<proteinExistence type="predicted"/>
<evidence type="ECO:0000313" key="8">
    <source>
        <dbReference type="Proteomes" id="UP001157126"/>
    </source>
</evidence>
<evidence type="ECO:0000256" key="5">
    <source>
        <dbReference type="PROSITE-ProRule" id="PRU00169"/>
    </source>
</evidence>
<feature type="domain" description="Response regulatory" evidence="6">
    <location>
        <begin position="20"/>
        <end position="136"/>
    </location>
</feature>
<keyword evidence="1 5" id="KW-0597">Phosphoprotein</keyword>
<name>A0ABQ6ISC1_9MICO</name>
<sequence>MNEARPPQDAAGSDVPGPYRILVAEDEQLMRHALGIFLRAADDLTIVEMVENGADAVEAAARLRPDVVLMDIHMPVMDGIEATRLITSRDPAIHVIALTTLGGVDAAVPMLRAGARGYLLKDCDPETLLASIRRVIGGDPALSPSVTMSLLKAVADGDPRTERGRYRSPEAPELAGADMDVLRMLARGLNTVEMAQELVLAEASVKSRIAKLCTKFEVDGRVRLLIRATELGLVSPRLGGG</sequence>
<keyword evidence="4" id="KW-0804">Transcription</keyword>
<dbReference type="InterPro" id="IPR001789">
    <property type="entry name" value="Sig_transdc_resp-reg_receiver"/>
</dbReference>
<dbReference type="SUPFAM" id="SSF46894">
    <property type="entry name" value="C-terminal effector domain of the bipartite response regulators"/>
    <property type="match status" value="1"/>
</dbReference>
<evidence type="ECO:0000259" key="6">
    <source>
        <dbReference type="PROSITE" id="PS50110"/>
    </source>
</evidence>
<dbReference type="PANTHER" id="PTHR43214">
    <property type="entry name" value="TWO-COMPONENT RESPONSE REGULATOR"/>
    <property type="match status" value="1"/>
</dbReference>
<dbReference type="SUPFAM" id="SSF52172">
    <property type="entry name" value="CheY-like"/>
    <property type="match status" value="1"/>
</dbReference>
<dbReference type="Pfam" id="PF00196">
    <property type="entry name" value="GerE"/>
    <property type="match status" value="1"/>
</dbReference>
<dbReference type="Pfam" id="PF00072">
    <property type="entry name" value="Response_reg"/>
    <property type="match status" value="1"/>
</dbReference>
<dbReference type="RefSeq" id="WP_284303458.1">
    <property type="nucleotide sequence ID" value="NZ_BSUO01000001.1"/>
</dbReference>
<dbReference type="SMART" id="SM00421">
    <property type="entry name" value="HTH_LUXR"/>
    <property type="match status" value="1"/>
</dbReference>
<keyword evidence="3 7" id="KW-0238">DNA-binding</keyword>